<evidence type="ECO:0000313" key="13">
    <source>
        <dbReference type="EMBL" id="ADZ68493.1"/>
    </source>
</evidence>
<dbReference type="InterPro" id="IPR042112">
    <property type="entry name" value="P_AcTrfase_dom2"/>
</dbReference>
<dbReference type="SUPFAM" id="SSF53659">
    <property type="entry name" value="Isocitrate/Isopropylmalate dehydrogenase-like"/>
    <property type="match status" value="1"/>
</dbReference>
<dbReference type="InterPro" id="IPR045213">
    <property type="entry name" value="Malic_NAD-bd_bact_type"/>
</dbReference>
<evidence type="ECO:0000259" key="11">
    <source>
        <dbReference type="SMART" id="SM00919"/>
    </source>
</evidence>
<dbReference type="OrthoDB" id="9805787at2"/>
<evidence type="ECO:0000256" key="9">
    <source>
        <dbReference type="PIRSR" id="PIRSR036684-2"/>
    </source>
</evidence>
<evidence type="ECO:0000256" key="6">
    <source>
        <dbReference type="ARBA" id="ARBA00023002"/>
    </source>
</evidence>
<dbReference type="PANTHER" id="PTHR43237">
    <property type="entry name" value="NADP-DEPENDENT MALIC ENZYME"/>
    <property type="match status" value="1"/>
</dbReference>
<dbReference type="SMART" id="SM01274">
    <property type="entry name" value="malic"/>
    <property type="match status" value="1"/>
</dbReference>
<dbReference type="Pfam" id="PF03949">
    <property type="entry name" value="Malic_M"/>
    <property type="match status" value="1"/>
</dbReference>
<keyword evidence="7" id="KW-0511">Multifunctional enzyme</keyword>
<evidence type="ECO:0000256" key="8">
    <source>
        <dbReference type="PIRSR" id="PIRSR036684-1"/>
    </source>
</evidence>
<dbReference type="PIRSF" id="PIRSF036684">
    <property type="entry name" value="ME_PTA"/>
    <property type="match status" value="1"/>
</dbReference>
<dbReference type="KEGG" id="pgv:SL003B_0054"/>
<dbReference type="GO" id="GO:0051287">
    <property type="term" value="F:NAD binding"/>
    <property type="evidence" value="ECO:0007669"/>
    <property type="project" value="InterPro"/>
</dbReference>
<dbReference type="SMART" id="SM00919">
    <property type="entry name" value="Malic_M"/>
    <property type="match status" value="1"/>
</dbReference>
<name>F2IYI0_POLGS</name>
<dbReference type="InterPro" id="IPR046346">
    <property type="entry name" value="Aminoacid_DH-like_N_sf"/>
</dbReference>
<feature type="binding site" evidence="10">
    <location>
        <position position="297"/>
    </location>
    <ligand>
        <name>a divalent metal cation</name>
        <dbReference type="ChEBI" id="CHEBI:60240"/>
    </ligand>
</feature>
<protein>
    <submittedName>
        <fullName evidence="13">Phosphate acetyl/butyryl transferase subfamily, putative</fullName>
    </submittedName>
</protein>
<dbReference type="Proteomes" id="UP000008130">
    <property type="component" value="Chromosome"/>
</dbReference>
<feature type="binding site" evidence="9">
    <location>
        <position position="146"/>
    </location>
    <ligand>
        <name>a divalent metal cation</name>
        <dbReference type="ChEBI" id="CHEBI:60240"/>
    </ligand>
</feature>
<dbReference type="RefSeq" id="WP_013650817.1">
    <property type="nucleotide sequence ID" value="NC_015259.1"/>
</dbReference>
<dbReference type="CDD" id="cd05311">
    <property type="entry name" value="NAD_bind_2_malic_enz"/>
    <property type="match status" value="1"/>
</dbReference>
<dbReference type="STRING" id="991905.SL003B_0054"/>
<comment type="similarity">
    <text evidence="3">In the N-terminal section; belongs to the malic enzymes family.</text>
</comment>
<dbReference type="GO" id="GO:0016616">
    <property type="term" value="F:oxidoreductase activity, acting on the CH-OH group of donors, NAD or NADP as acceptor"/>
    <property type="evidence" value="ECO:0007669"/>
    <property type="project" value="InterPro"/>
</dbReference>
<dbReference type="SUPFAM" id="SSF51735">
    <property type="entry name" value="NAD(P)-binding Rossmann-fold domains"/>
    <property type="match status" value="1"/>
</dbReference>
<feature type="binding site" evidence="10">
    <location>
        <begin position="86"/>
        <end position="93"/>
    </location>
    <ligand>
        <name>NADP(+)</name>
        <dbReference type="ChEBI" id="CHEBI:58349"/>
    </ligand>
</feature>
<evidence type="ECO:0000313" key="14">
    <source>
        <dbReference type="Proteomes" id="UP000008130"/>
    </source>
</evidence>
<feature type="binding site" evidence="9">
    <location>
        <position position="147"/>
    </location>
    <ligand>
        <name>a divalent metal cation</name>
        <dbReference type="ChEBI" id="CHEBI:60240"/>
    </ligand>
</feature>
<feature type="domain" description="Malic enzyme N-terminal" evidence="12">
    <location>
        <begin position="28"/>
        <end position="161"/>
    </location>
</feature>
<keyword evidence="5 9" id="KW-0479">Metal-binding</keyword>
<dbReference type="InterPro" id="IPR051674">
    <property type="entry name" value="Malate_Decarboxylase"/>
</dbReference>
<dbReference type="InterPro" id="IPR012188">
    <property type="entry name" value="ME_PTA"/>
</dbReference>
<evidence type="ECO:0000256" key="3">
    <source>
        <dbReference type="ARBA" id="ARBA00007686"/>
    </source>
</evidence>
<dbReference type="FunFam" id="3.40.50.10380:FF:000003">
    <property type="entry name" value="NADP-dependent malic enzyme"/>
    <property type="match status" value="1"/>
</dbReference>
<dbReference type="AlphaFoldDB" id="F2IYI0"/>
<dbReference type="InterPro" id="IPR002505">
    <property type="entry name" value="PTA_PTB"/>
</dbReference>
<dbReference type="PATRIC" id="fig|991905.3.peg.57"/>
<dbReference type="InterPro" id="IPR015884">
    <property type="entry name" value="Malic_enzyme_CS"/>
</dbReference>
<dbReference type="Gene3D" id="3.40.50.720">
    <property type="entry name" value="NAD(P)-binding Rossmann-like Domain"/>
    <property type="match status" value="1"/>
</dbReference>
<dbReference type="InterPro" id="IPR037062">
    <property type="entry name" value="Malic_N_dom_sf"/>
</dbReference>
<dbReference type="InterPro" id="IPR042113">
    <property type="entry name" value="P_AcTrfase_dom1"/>
</dbReference>
<evidence type="ECO:0000256" key="5">
    <source>
        <dbReference type="ARBA" id="ARBA00022723"/>
    </source>
</evidence>
<dbReference type="GO" id="GO:0006108">
    <property type="term" value="P:malate metabolic process"/>
    <property type="evidence" value="ECO:0007669"/>
    <property type="project" value="InterPro"/>
</dbReference>
<feature type="active site" description="Proton acceptor" evidence="8">
    <location>
        <position position="104"/>
    </location>
</feature>
<reference evidence="13 14" key="1">
    <citation type="journal article" date="2011" name="J. Bacteriol.">
        <title>Complete genome sequence of Polymorphum gilvum SL003B-26A1T, a crude oil-degrading bacterium from oil-polluted saline soil.</title>
        <authorList>
            <person name="Li S.G."/>
            <person name="Tang Y.Q."/>
            <person name="Nie Y."/>
            <person name="Cai M."/>
            <person name="Wu X.L."/>
        </authorList>
    </citation>
    <scope>NUCLEOTIDE SEQUENCE [LARGE SCALE GENOMIC DNA]</scope>
    <source>
        <strain evidence="14">LMG 25793 / CGMCC 1.9160 / SL003B-26A1</strain>
    </source>
</reference>
<dbReference type="InterPro" id="IPR036291">
    <property type="entry name" value="NAD(P)-bd_dom_sf"/>
</dbReference>
<dbReference type="InterPro" id="IPR012302">
    <property type="entry name" value="Malic_NAD-bd"/>
</dbReference>
<evidence type="ECO:0000256" key="1">
    <source>
        <dbReference type="ARBA" id="ARBA00001936"/>
    </source>
</evidence>
<evidence type="ECO:0000256" key="7">
    <source>
        <dbReference type="ARBA" id="ARBA00023268"/>
    </source>
</evidence>
<dbReference type="Gene3D" id="3.40.50.10950">
    <property type="match status" value="1"/>
</dbReference>
<dbReference type="Gene3D" id="3.40.50.10380">
    <property type="entry name" value="Malic enzyme, N-terminal domain"/>
    <property type="match status" value="1"/>
</dbReference>
<dbReference type="Pfam" id="PF00390">
    <property type="entry name" value="malic"/>
    <property type="match status" value="1"/>
</dbReference>
<feature type="binding site" evidence="10">
    <location>
        <position position="172"/>
    </location>
    <ligand>
        <name>a divalent metal cation</name>
        <dbReference type="ChEBI" id="CHEBI:60240"/>
    </ligand>
</feature>
<evidence type="ECO:0000256" key="2">
    <source>
        <dbReference type="ARBA" id="ARBA00001946"/>
    </source>
</evidence>
<dbReference type="GO" id="GO:0016746">
    <property type="term" value="F:acyltransferase activity"/>
    <property type="evidence" value="ECO:0007669"/>
    <property type="project" value="InterPro"/>
</dbReference>
<keyword evidence="6" id="KW-0560">Oxidoreductase</keyword>
<keyword evidence="13" id="KW-0808">Transferase</keyword>
<dbReference type="EMBL" id="CP002568">
    <property type="protein sequence ID" value="ADZ68493.1"/>
    <property type="molecule type" value="Genomic_DNA"/>
</dbReference>
<keyword evidence="14" id="KW-1185">Reference proteome</keyword>
<dbReference type="GO" id="GO:0004470">
    <property type="term" value="F:malic enzyme activity"/>
    <property type="evidence" value="ECO:0007669"/>
    <property type="project" value="InterPro"/>
</dbReference>
<comment type="cofactor">
    <cofactor evidence="2">
        <name>Mg(2+)</name>
        <dbReference type="ChEBI" id="CHEBI:18420"/>
    </cofactor>
</comment>
<dbReference type="GO" id="GO:0046872">
    <property type="term" value="F:metal ion binding"/>
    <property type="evidence" value="ECO:0007669"/>
    <property type="project" value="UniProtKB-KW"/>
</dbReference>
<dbReference type="eggNOG" id="COG0280">
    <property type="taxonomic scope" value="Bacteria"/>
</dbReference>
<dbReference type="Pfam" id="PF01515">
    <property type="entry name" value="PTA_PTB"/>
    <property type="match status" value="1"/>
</dbReference>
<dbReference type="PANTHER" id="PTHR43237:SF4">
    <property type="entry name" value="NADP-DEPENDENT MALIC ENZYME"/>
    <property type="match status" value="1"/>
</dbReference>
<proteinExistence type="inferred from homology"/>
<comment type="similarity">
    <text evidence="4">In the C-terminal section; belongs to the phosphate acetyltransferase and butyryltransferase family.</text>
</comment>
<dbReference type="SUPFAM" id="SSF53223">
    <property type="entry name" value="Aminoacid dehydrogenase-like, N-terminal domain"/>
    <property type="match status" value="1"/>
</dbReference>
<dbReference type="InterPro" id="IPR012301">
    <property type="entry name" value="Malic_N_dom"/>
</dbReference>
<keyword evidence="10" id="KW-0521">NADP</keyword>
<accession>F2IYI0</accession>
<dbReference type="PROSITE" id="PS00331">
    <property type="entry name" value="MALIC_ENZYMES"/>
    <property type="match status" value="1"/>
</dbReference>
<dbReference type="Gene3D" id="3.40.50.10750">
    <property type="entry name" value="Isocitrate/Isopropylmalate dehydrogenase-like"/>
    <property type="match status" value="1"/>
</dbReference>
<evidence type="ECO:0000256" key="4">
    <source>
        <dbReference type="ARBA" id="ARBA00008756"/>
    </source>
</evidence>
<dbReference type="eggNOG" id="COG0281">
    <property type="taxonomic scope" value="Bacteria"/>
</dbReference>
<gene>
    <name evidence="13" type="ordered locus">SL003B_0054</name>
</gene>
<dbReference type="HOGENOM" id="CLU_012366_0_0_5"/>
<evidence type="ECO:0000259" key="12">
    <source>
        <dbReference type="SMART" id="SM01274"/>
    </source>
</evidence>
<dbReference type="FunFam" id="3.40.50.720:FF:000095">
    <property type="entry name" value="NADP-dependent malic enzyme"/>
    <property type="match status" value="1"/>
</dbReference>
<sequence length="760" mass="82646">MPVTDKSTKTGVSFTEQEALQFHQEGRPGKLEITPTKPMATQRDLSLAYSPGVAVPVRAIAEDPSRAFDYTTRGNLVAVISNGTAILGLGNLGALASKPVMEGKAVLFKRFADVDSIDLEVDTENVDEFINAVRYLGPSFGGINLEDIKAPDCFIIEQRLRELMDIPVFHDDQHGTAIIAAAGLINALHLTGRDMKTTRIVCNGAGSAGIACIELVKAMGIPHDNVILCDTKGVIYQGREEGMNQWKSAHAVKTDARSLYDALKGADVFFGVSVKGALTPDMVRVMAPNPIIFAMANPDPEITPEEVAAIRDDAIMATGRSDYPNQVNNVLGFPYIFRGALDVQATTINDAMKVACAHALADLAREEVPDEVAAAYRGNRPKFGPEYIIPVPFDPRLISAIPPAVAQAAMDSGVARRPIVDMDHYRQQLSARRDPVAGTLQRIFSRVRQMPKRVVFAEGEEEPVIRAAVSFANQGLGEAILIGREDEVRASAQAAGVDLDRPGIRIQNARLSTRNADYAQYLYGRLQRKGYLLRDCQRMVNNDRNYWGAIMVARGDADAMVTGITRNYSVALDTMRQCIDTKPGHRVIGVSVVLARGRTVLIADTTVHDMPNSEELADIAEEAAHVARRLGYEPRVAMLAYSTFGHPKGERAERVQEAVKILDRRRVDFEYDGEMAADVALNMDKMAAYPFCRLTGPANVLIMPAFHSASISTKMLQELGGSTVIGPLLVGFDKPVQIVPMGAKDSDIVNMAAIAAYNVT</sequence>
<evidence type="ECO:0000256" key="10">
    <source>
        <dbReference type="PIRSR" id="PIRSR036684-3"/>
    </source>
</evidence>
<feature type="domain" description="Malic enzyme NAD-binding" evidence="11">
    <location>
        <begin position="173"/>
        <end position="410"/>
    </location>
</feature>
<comment type="cofactor">
    <cofactor evidence="1">
        <name>Mn(2+)</name>
        <dbReference type="ChEBI" id="CHEBI:29035"/>
    </cofactor>
</comment>
<organism evidence="13 14">
    <name type="scientific">Polymorphum gilvum (strain LMG 25793 / CGMCC 1.9160 / SL003B-26A1)</name>
    <dbReference type="NCBI Taxonomy" id="991905"/>
    <lineage>
        <taxon>Bacteria</taxon>
        <taxon>Pseudomonadati</taxon>
        <taxon>Pseudomonadota</taxon>
        <taxon>Alphaproteobacteria</taxon>
        <taxon>Rhodobacterales</taxon>
        <taxon>Paracoccaceae</taxon>
        <taxon>Polymorphum</taxon>
    </lineage>
</organism>